<evidence type="ECO:0000256" key="1">
    <source>
        <dbReference type="ARBA" id="ARBA00023015"/>
    </source>
</evidence>
<organism evidence="5 6">
    <name type="scientific">Kosmotoga olearia (strain ATCC BAA-1733 / DSM 21960 / TBF 19.5.1)</name>
    <dbReference type="NCBI Taxonomy" id="521045"/>
    <lineage>
        <taxon>Bacteria</taxon>
        <taxon>Thermotogati</taxon>
        <taxon>Thermotogota</taxon>
        <taxon>Thermotogae</taxon>
        <taxon>Kosmotogales</taxon>
        <taxon>Kosmotogaceae</taxon>
        <taxon>Kosmotoga</taxon>
    </lineage>
</organism>
<evidence type="ECO:0000256" key="3">
    <source>
        <dbReference type="ARBA" id="ARBA00023163"/>
    </source>
</evidence>
<dbReference type="Pfam" id="PF01022">
    <property type="entry name" value="HTH_5"/>
    <property type="match status" value="1"/>
</dbReference>
<dbReference type="PANTHER" id="PTHR33154">
    <property type="entry name" value="TRANSCRIPTIONAL REGULATOR, ARSR FAMILY"/>
    <property type="match status" value="1"/>
</dbReference>
<dbReference type="InterPro" id="IPR001845">
    <property type="entry name" value="HTH_ArsR_DNA-bd_dom"/>
</dbReference>
<gene>
    <name evidence="5" type="ordered locus">Kole_0578</name>
</gene>
<evidence type="ECO:0000313" key="5">
    <source>
        <dbReference type="EMBL" id="ACR79297.1"/>
    </source>
</evidence>
<dbReference type="eggNOG" id="COG0640">
    <property type="taxonomic scope" value="Bacteria"/>
</dbReference>
<feature type="domain" description="HTH arsR-type" evidence="4">
    <location>
        <begin position="256"/>
        <end position="350"/>
    </location>
</feature>
<accession>C5CEW3</accession>
<reference evidence="5 6" key="1">
    <citation type="submission" date="2009-06" db="EMBL/GenBank/DDBJ databases">
        <title>Complete sequence of Thermotogales bacterium TBF 19.5.1.</title>
        <authorList>
            <consortium name="US DOE Joint Genome Institute"/>
            <person name="Lucas S."/>
            <person name="Copeland A."/>
            <person name="Lapidus A."/>
            <person name="Glavina del Rio T."/>
            <person name="Tice H."/>
            <person name="Bruce D."/>
            <person name="Goodwin L."/>
            <person name="Pitluck S."/>
            <person name="Chertkov O."/>
            <person name="Brettin T."/>
            <person name="Detter J.C."/>
            <person name="Han C."/>
            <person name="Schmutz J."/>
            <person name="Larimer F."/>
            <person name="Land M."/>
            <person name="Hauser L."/>
            <person name="Kyrpides N."/>
            <person name="Ovchinnikova G."/>
            <person name="Noll K."/>
        </authorList>
    </citation>
    <scope>NUCLEOTIDE SEQUENCE [LARGE SCALE GENOMIC DNA]</scope>
    <source>
        <strain evidence="6">ATCC BAA-1733 / DSM 21960 / TBF 19.5.1</strain>
    </source>
</reference>
<dbReference type="HOGENOM" id="CLU_780343_0_0_0"/>
<dbReference type="OrthoDB" id="41173at2"/>
<dbReference type="InterPro" id="IPR036390">
    <property type="entry name" value="WH_DNA-bd_sf"/>
</dbReference>
<dbReference type="PROSITE" id="PS50987">
    <property type="entry name" value="HTH_ARSR_2"/>
    <property type="match status" value="1"/>
</dbReference>
<dbReference type="EMBL" id="CP001634">
    <property type="protein sequence ID" value="ACR79297.1"/>
    <property type="molecule type" value="Genomic_DNA"/>
</dbReference>
<dbReference type="InterPro" id="IPR051081">
    <property type="entry name" value="HTH_MetalResp_TranReg"/>
</dbReference>
<dbReference type="SUPFAM" id="SSF46785">
    <property type="entry name" value="Winged helix' DNA-binding domain"/>
    <property type="match status" value="1"/>
</dbReference>
<name>C5CEW3_KOSOT</name>
<dbReference type="InterPro" id="IPR011991">
    <property type="entry name" value="ArsR-like_HTH"/>
</dbReference>
<proteinExistence type="predicted"/>
<dbReference type="Proteomes" id="UP000002382">
    <property type="component" value="Chromosome"/>
</dbReference>
<dbReference type="NCBIfam" id="NF033788">
    <property type="entry name" value="HTH_metalloreg"/>
    <property type="match status" value="1"/>
</dbReference>
<dbReference type="PRINTS" id="PR00778">
    <property type="entry name" value="HTHARSR"/>
</dbReference>
<dbReference type="SMART" id="SM00418">
    <property type="entry name" value="HTH_ARSR"/>
    <property type="match status" value="1"/>
</dbReference>
<dbReference type="CDD" id="cd00090">
    <property type="entry name" value="HTH_ARSR"/>
    <property type="match status" value="1"/>
</dbReference>
<evidence type="ECO:0000259" key="4">
    <source>
        <dbReference type="PROSITE" id="PS50987"/>
    </source>
</evidence>
<dbReference type="AlphaFoldDB" id="C5CEW3"/>
<dbReference type="KEGG" id="kol:Kole_0578"/>
<dbReference type="PANTHER" id="PTHR33154:SF38">
    <property type="entry name" value="HTH ARSR-TYPE DOMAIN-CONTAINING PROTEIN"/>
    <property type="match status" value="1"/>
</dbReference>
<dbReference type="Gene3D" id="1.10.10.10">
    <property type="entry name" value="Winged helix-like DNA-binding domain superfamily/Winged helix DNA-binding domain"/>
    <property type="match status" value="1"/>
</dbReference>
<keyword evidence="3" id="KW-0804">Transcription</keyword>
<reference evidence="5 6" key="2">
    <citation type="journal article" date="2011" name="J. Bacteriol.">
        <title>Genome Sequence of Kosmotoga olearia Strain TBF 19.5.1, a Thermophilic Bacterium with a Wide Growth Temperature Range, Isolated from the Troll B Oil Platform in the North Sea.</title>
        <authorList>
            <person name="Swithers K.S."/>
            <person name="Dipippo J.L."/>
            <person name="Bruce D.C."/>
            <person name="Detter C."/>
            <person name="Tapia R."/>
            <person name="Han S."/>
            <person name="Goodwin L.A."/>
            <person name="Han J."/>
            <person name="Woyke T."/>
            <person name="Pitluck S."/>
            <person name="Pennacchio L."/>
            <person name="Nolan M."/>
            <person name="Mikhailova N."/>
            <person name="Land M.L."/>
            <person name="Nesbo C.L."/>
            <person name="Gogarten J.P."/>
            <person name="Noll K.M."/>
        </authorList>
    </citation>
    <scope>NUCLEOTIDE SEQUENCE [LARGE SCALE GENOMIC DNA]</scope>
    <source>
        <strain evidence="6">ATCC BAA-1733 / DSM 21960 / TBF 19.5.1</strain>
    </source>
</reference>
<dbReference type="InterPro" id="IPR036388">
    <property type="entry name" value="WH-like_DNA-bd_sf"/>
</dbReference>
<evidence type="ECO:0000313" key="6">
    <source>
        <dbReference type="Proteomes" id="UP000002382"/>
    </source>
</evidence>
<dbReference type="STRING" id="521045.Kole_0578"/>
<evidence type="ECO:0000256" key="2">
    <source>
        <dbReference type="ARBA" id="ARBA00023125"/>
    </source>
</evidence>
<dbReference type="RefSeq" id="WP_012745079.1">
    <property type="nucleotide sequence ID" value="NC_012785.1"/>
</dbReference>
<dbReference type="GO" id="GO:0003677">
    <property type="term" value="F:DNA binding"/>
    <property type="evidence" value="ECO:0007669"/>
    <property type="project" value="UniProtKB-KW"/>
</dbReference>
<dbReference type="GO" id="GO:0003700">
    <property type="term" value="F:DNA-binding transcription factor activity"/>
    <property type="evidence" value="ECO:0007669"/>
    <property type="project" value="InterPro"/>
</dbReference>
<sequence length="352" mass="40400">MRLVIGQVEFVDLVLACTAVNSDKQAEKAQLRSEPRNLDELFSFVEQVESKASWDVKTVASVFADLREEIPVLSGFPLSSKFVELEETIDELDKEFDKRFEMLLFVVLTNKLAVSEDKAEELLKDGKTLLSALQNTDKLSKNSIWFLSQFVLFPEHLREITLSALNELKRYFESSGLRSYINEMCRREVSNITENSLNKVPNYFYGSHVLNFDSEEEFYIYLQFALPDFGTLPIKIFGKRYVVLYGDIESVTRKGFSEFSVNTVKELLKGLSDPTRFMIIKALSERPKYVDELAAFCGLSKATISHHLSYLQSLGLLEKKRESKKMYYSLKKDAISNLLALLESMFHEDGED</sequence>
<keyword evidence="1" id="KW-0805">Transcription regulation</keyword>
<keyword evidence="6" id="KW-1185">Reference proteome</keyword>
<keyword evidence="2" id="KW-0238">DNA-binding</keyword>
<protein>
    <submittedName>
        <fullName evidence="5">Transcriptional regulator, ArsR family</fullName>
    </submittedName>
</protein>